<evidence type="ECO:0000313" key="2">
    <source>
        <dbReference type="EMBL" id="OGY52561.1"/>
    </source>
</evidence>
<dbReference type="GO" id="GO:0016020">
    <property type="term" value="C:membrane"/>
    <property type="evidence" value="ECO:0007669"/>
    <property type="project" value="InterPro"/>
</dbReference>
<dbReference type="Gene3D" id="3.90.70.10">
    <property type="entry name" value="Cysteine proteinases"/>
    <property type="match status" value="1"/>
</dbReference>
<protein>
    <recommendedName>
        <fullName evidence="1">Peptidase C39 domain-containing protein</fullName>
    </recommendedName>
</protein>
<dbReference type="Pfam" id="PF03412">
    <property type="entry name" value="Peptidase_C39"/>
    <property type="match status" value="1"/>
</dbReference>
<dbReference type="AlphaFoldDB" id="A0A1G1YJV2"/>
<dbReference type="InterPro" id="IPR005074">
    <property type="entry name" value="Peptidase_C39"/>
</dbReference>
<feature type="domain" description="Peptidase C39" evidence="1">
    <location>
        <begin position="12"/>
        <end position="143"/>
    </location>
</feature>
<proteinExistence type="predicted"/>
<dbReference type="PROSITE" id="PS50990">
    <property type="entry name" value="PEPTIDASE_C39"/>
    <property type="match status" value="1"/>
</dbReference>
<name>A0A1G1YJV2_9BACT</name>
<comment type="caution">
    <text evidence="2">The sequence shown here is derived from an EMBL/GenBank/DDBJ whole genome shotgun (WGS) entry which is preliminary data.</text>
</comment>
<organism evidence="2 3">
    <name type="scientific">Candidatus Buchananbacteria bacterium RIFCSPLOWO2_01_FULL_39_33</name>
    <dbReference type="NCBI Taxonomy" id="1797543"/>
    <lineage>
        <taxon>Bacteria</taxon>
        <taxon>Candidatus Buchananiibacteriota</taxon>
    </lineage>
</organism>
<dbReference type="EMBL" id="MHIM01000016">
    <property type="protein sequence ID" value="OGY52561.1"/>
    <property type="molecule type" value="Genomic_DNA"/>
</dbReference>
<gene>
    <name evidence="2" type="ORF">A3A02_01075</name>
</gene>
<dbReference type="Proteomes" id="UP000177376">
    <property type="component" value="Unassembled WGS sequence"/>
</dbReference>
<reference evidence="2 3" key="1">
    <citation type="journal article" date="2016" name="Nat. Commun.">
        <title>Thousands of microbial genomes shed light on interconnected biogeochemical processes in an aquifer system.</title>
        <authorList>
            <person name="Anantharaman K."/>
            <person name="Brown C.T."/>
            <person name="Hug L.A."/>
            <person name="Sharon I."/>
            <person name="Castelle C.J."/>
            <person name="Probst A.J."/>
            <person name="Thomas B.C."/>
            <person name="Singh A."/>
            <person name="Wilkins M.J."/>
            <person name="Karaoz U."/>
            <person name="Brodie E.L."/>
            <person name="Williams K.H."/>
            <person name="Hubbard S.S."/>
            <person name="Banfield J.F."/>
        </authorList>
    </citation>
    <scope>NUCLEOTIDE SEQUENCE [LARGE SCALE GENOMIC DNA]</scope>
</reference>
<accession>A0A1G1YJV2</accession>
<dbReference type="GO" id="GO:0006508">
    <property type="term" value="P:proteolysis"/>
    <property type="evidence" value="ECO:0007669"/>
    <property type="project" value="InterPro"/>
</dbReference>
<evidence type="ECO:0000259" key="1">
    <source>
        <dbReference type="PROSITE" id="PS50990"/>
    </source>
</evidence>
<evidence type="ECO:0000313" key="3">
    <source>
        <dbReference type="Proteomes" id="UP000177376"/>
    </source>
</evidence>
<dbReference type="GO" id="GO:0005524">
    <property type="term" value="F:ATP binding"/>
    <property type="evidence" value="ECO:0007669"/>
    <property type="project" value="InterPro"/>
</dbReference>
<dbReference type="GO" id="GO:0008233">
    <property type="term" value="F:peptidase activity"/>
    <property type="evidence" value="ECO:0007669"/>
    <property type="project" value="InterPro"/>
</dbReference>
<sequence>MTRRLGVKLVKQIPGYCGPACLKMVLNFFGVDKNLNELGKMMKTREYKHPAGSTGESMVKVAKKFGLDGFVKDWSQLKDIREYVQHRKIPVILSWFSGYESHFSVIVKIDNEYIYHLDPEYDTLRKMSFKRLASVWFEFLNGFRQPRPKLIVRRLIVIYPKTLKLR</sequence>